<dbReference type="SUPFAM" id="SSF53756">
    <property type="entry name" value="UDP-Glycosyltransferase/glycogen phosphorylase"/>
    <property type="match status" value="1"/>
</dbReference>
<evidence type="ECO:0000256" key="5">
    <source>
        <dbReference type="ARBA" id="ARBA00022556"/>
    </source>
</evidence>
<proteinExistence type="predicted"/>
<evidence type="ECO:0000256" key="6">
    <source>
        <dbReference type="ARBA" id="ARBA00022676"/>
    </source>
</evidence>
<dbReference type="Pfam" id="PF02684">
    <property type="entry name" value="LpxB"/>
    <property type="match status" value="1"/>
</dbReference>
<dbReference type="GO" id="GO:0009245">
    <property type="term" value="P:lipid A biosynthetic process"/>
    <property type="evidence" value="ECO:0007669"/>
    <property type="project" value="UniProtKB-UniRule"/>
</dbReference>
<organism evidence="11 12">
    <name type="scientific">Candidatus Spyradenecus faecavium</name>
    <dbReference type="NCBI Taxonomy" id="2840947"/>
    <lineage>
        <taxon>Bacteria</taxon>
        <taxon>Pseudomonadati</taxon>
        <taxon>Lentisphaerota</taxon>
        <taxon>Lentisphaeria</taxon>
        <taxon>Lentisphaerales</taxon>
        <taxon>Lentisphaeraceae</taxon>
        <taxon>Lentisphaeraceae incertae sedis</taxon>
        <taxon>Candidatus Spyradenecus</taxon>
    </lineage>
</organism>
<evidence type="ECO:0000256" key="4">
    <source>
        <dbReference type="ARBA" id="ARBA00022516"/>
    </source>
</evidence>
<keyword evidence="7 11" id="KW-0808">Transferase</keyword>
<accession>A0A9D1NPF7</accession>
<gene>
    <name evidence="11" type="primary">lpxB</name>
    <name evidence="11" type="ORF">IAC79_06945</name>
</gene>
<dbReference type="PANTHER" id="PTHR30372:SF4">
    <property type="entry name" value="LIPID-A-DISACCHARIDE SYNTHASE, MITOCHONDRIAL-RELATED"/>
    <property type="match status" value="1"/>
</dbReference>
<evidence type="ECO:0000256" key="9">
    <source>
        <dbReference type="ARBA" id="ARBA00048975"/>
    </source>
</evidence>
<comment type="caution">
    <text evidence="11">The sequence shown here is derived from an EMBL/GenBank/DDBJ whole genome shotgun (WGS) entry which is preliminary data.</text>
</comment>
<evidence type="ECO:0000256" key="7">
    <source>
        <dbReference type="ARBA" id="ARBA00022679"/>
    </source>
</evidence>
<protein>
    <recommendedName>
        <fullName evidence="3 10">Lipid-A-disaccharide synthase</fullName>
        <ecNumber evidence="2 10">2.4.1.182</ecNumber>
    </recommendedName>
</protein>
<evidence type="ECO:0000256" key="1">
    <source>
        <dbReference type="ARBA" id="ARBA00002056"/>
    </source>
</evidence>
<dbReference type="EMBL" id="DVOR01000223">
    <property type="protein sequence ID" value="HIV09831.1"/>
    <property type="molecule type" value="Genomic_DNA"/>
</dbReference>
<dbReference type="Proteomes" id="UP000886845">
    <property type="component" value="Unassembled WGS sequence"/>
</dbReference>
<evidence type="ECO:0000313" key="11">
    <source>
        <dbReference type="EMBL" id="HIV09831.1"/>
    </source>
</evidence>
<comment type="catalytic activity">
    <reaction evidence="9">
        <text>a lipid X + a UDP-2-N,3-O-bis[(3R)-3-hydroxyacyl]-alpha-D-glucosamine = a lipid A disaccharide + UDP + H(+)</text>
        <dbReference type="Rhea" id="RHEA:67828"/>
        <dbReference type="ChEBI" id="CHEBI:15378"/>
        <dbReference type="ChEBI" id="CHEBI:58223"/>
        <dbReference type="ChEBI" id="CHEBI:137748"/>
        <dbReference type="ChEBI" id="CHEBI:176338"/>
        <dbReference type="ChEBI" id="CHEBI:176343"/>
        <dbReference type="EC" id="2.4.1.182"/>
    </reaction>
</comment>
<dbReference type="NCBIfam" id="TIGR00215">
    <property type="entry name" value="lpxB"/>
    <property type="match status" value="1"/>
</dbReference>
<dbReference type="GO" id="GO:0016020">
    <property type="term" value="C:membrane"/>
    <property type="evidence" value="ECO:0007669"/>
    <property type="project" value="GOC"/>
</dbReference>
<reference evidence="11" key="2">
    <citation type="journal article" date="2021" name="PeerJ">
        <title>Extensive microbial diversity within the chicken gut microbiome revealed by metagenomics and culture.</title>
        <authorList>
            <person name="Gilroy R."/>
            <person name="Ravi A."/>
            <person name="Getino M."/>
            <person name="Pursley I."/>
            <person name="Horton D.L."/>
            <person name="Alikhan N.F."/>
            <person name="Baker D."/>
            <person name="Gharbi K."/>
            <person name="Hall N."/>
            <person name="Watson M."/>
            <person name="Adriaenssens E.M."/>
            <person name="Foster-Nyarko E."/>
            <person name="Jarju S."/>
            <person name="Secka A."/>
            <person name="Antonio M."/>
            <person name="Oren A."/>
            <person name="Chaudhuri R.R."/>
            <person name="La Ragione R."/>
            <person name="Hildebrand F."/>
            <person name="Pallen M.J."/>
        </authorList>
    </citation>
    <scope>NUCLEOTIDE SEQUENCE</scope>
    <source>
        <strain evidence="11">35461</strain>
    </source>
</reference>
<dbReference type="AlphaFoldDB" id="A0A9D1NPF7"/>
<evidence type="ECO:0000256" key="10">
    <source>
        <dbReference type="NCBIfam" id="TIGR00215"/>
    </source>
</evidence>
<keyword evidence="6 11" id="KW-0328">Glycosyltransferase</keyword>
<dbReference type="PANTHER" id="PTHR30372">
    <property type="entry name" value="LIPID-A-DISACCHARIDE SYNTHASE"/>
    <property type="match status" value="1"/>
</dbReference>
<dbReference type="InterPro" id="IPR003835">
    <property type="entry name" value="Glyco_trans_19"/>
</dbReference>
<keyword evidence="8" id="KW-0443">Lipid metabolism</keyword>
<keyword evidence="5" id="KW-0441">Lipid A biosynthesis</keyword>
<sequence>MSAAPLKIMIAAGEVSGDMYGGALVRALRERFPGRELDVRGMGGDALRAEGARLLYHTDALGAMGIVEVLAKLRFFKRVLADMTALAADWRPDLLITLDYYSFNIALAERVKALGVRTAHYISPKVWVWRRGRVKRIARAFDLLLCIFPFEPALYAGTDLRAVYVGHPLVEQAAATRAEPAPDLPWGGGRRVAILPGSRAGEIRALLPTFLDAARRVQAELGGDCSFVLPAPTPRMRALAESILAKHPALDRLALVDGRARHVLAQADAAMIASGTATLEACLMDCPALLAYRVSLPTELLARLITLRAAFRYAGLVNIVADRLVMPELLQRDCTPANAARHTLDYLRDTPARRDLLAAYAEVRDRLGPPGATARAAAALADLLP</sequence>
<name>A0A9D1NPF7_9BACT</name>
<evidence type="ECO:0000256" key="3">
    <source>
        <dbReference type="ARBA" id="ARBA00020902"/>
    </source>
</evidence>
<evidence type="ECO:0000256" key="2">
    <source>
        <dbReference type="ARBA" id="ARBA00012687"/>
    </source>
</evidence>
<keyword evidence="4" id="KW-0444">Lipid biosynthesis</keyword>
<evidence type="ECO:0000256" key="8">
    <source>
        <dbReference type="ARBA" id="ARBA00023098"/>
    </source>
</evidence>
<evidence type="ECO:0000313" key="12">
    <source>
        <dbReference type="Proteomes" id="UP000886845"/>
    </source>
</evidence>
<reference evidence="11" key="1">
    <citation type="submission" date="2020-10" db="EMBL/GenBank/DDBJ databases">
        <authorList>
            <person name="Gilroy R."/>
        </authorList>
    </citation>
    <scope>NUCLEOTIDE SEQUENCE</scope>
    <source>
        <strain evidence="11">35461</strain>
    </source>
</reference>
<dbReference type="EC" id="2.4.1.182" evidence="2 10"/>
<dbReference type="GO" id="GO:0008915">
    <property type="term" value="F:lipid-A-disaccharide synthase activity"/>
    <property type="evidence" value="ECO:0007669"/>
    <property type="project" value="UniProtKB-UniRule"/>
</dbReference>
<dbReference type="GO" id="GO:0005543">
    <property type="term" value="F:phospholipid binding"/>
    <property type="evidence" value="ECO:0007669"/>
    <property type="project" value="TreeGrafter"/>
</dbReference>
<comment type="function">
    <text evidence="1">Condensation of UDP-2,3-diacylglucosamine and 2,3-diacylglucosamine-1-phosphate to form lipid A disaccharide, a precursor of lipid A, a phosphorylated glycolipid that anchors the lipopolysaccharide to the outer membrane of the cell.</text>
</comment>